<keyword evidence="3" id="KW-1185">Reference proteome</keyword>
<feature type="compositionally biased region" description="Polar residues" evidence="1">
    <location>
        <begin position="1"/>
        <end position="11"/>
    </location>
</feature>
<name>A0A1E4TDU3_9ASCO</name>
<feature type="compositionally biased region" description="Low complexity" evidence="1">
    <location>
        <begin position="59"/>
        <end position="91"/>
    </location>
</feature>
<gene>
    <name evidence="2" type="ORF">CANCADRAFT_43610</name>
</gene>
<evidence type="ECO:0000256" key="1">
    <source>
        <dbReference type="SAM" id="MobiDB-lite"/>
    </source>
</evidence>
<feature type="compositionally biased region" description="Basic and acidic residues" evidence="1">
    <location>
        <begin position="94"/>
        <end position="104"/>
    </location>
</feature>
<reference evidence="3" key="1">
    <citation type="submission" date="2016-02" db="EMBL/GenBank/DDBJ databases">
        <title>Comparative genomics of biotechnologically important yeasts.</title>
        <authorList>
            <consortium name="DOE Joint Genome Institute"/>
            <person name="Riley R."/>
            <person name="Haridas S."/>
            <person name="Wolfe K.H."/>
            <person name="Lopes M.R."/>
            <person name="Hittinger C.T."/>
            <person name="Goker M."/>
            <person name="Salamov A."/>
            <person name="Wisecaver J."/>
            <person name="Long T.M."/>
            <person name="Aerts A.L."/>
            <person name="Barry K."/>
            <person name="Choi C."/>
            <person name="Clum A."/>
            <person name="Coughlan A.Y."/>
            <person name="Deshpande S."/>
            <person name="Douglass A.P."/>
            <person name="Hanson S.J."/>
            <person name="Klenk H.-P."/>
            <person name="Labutti K."/>
            <person name="Lapidus A."/>
            <person name="Lindquist E."/>
            <person name="Lipzen A."/>
            <person name="Meier-Kolthoff J.P."/>
            <person name="Ohm R.A."/>
            <person name="Otillar R.P."/>
            <person name="Pangilinan J."/>
            <person name="Peng Y."/>
            <person name="Rokas A."/>
            <person name="Rosa C.A."/>
            <person name="Scheuner C."/>
            <person name="Sibirny A.A."/>
            <person name="Slot J.C."/>
            <person name="Stielow J.B."/>
            <person name="Sun H."/>
            <person name="Kurtzman C.P."/>
            <person name="Blackwell M."/>
            <person name="Jeffries T.W."/>
            <person name="Grigoriev I.V."/>
        </authorList>
    </citation>
    <scope>NUCLEOTIDE SEQUENCE [LARGE SCALE GENOMIC DNA]</scope>
    <source>
        <strain evidence="3">NRRL Y-17796</strain>
    </source>
</reference>
<accession>A0A1E4TDU3</accession>
<dbReference type="Proteomes" id="UP000095023">
    <property type="component" value="Unassembled WGS sequence"/>
</dbReference>
<evidence type="ECO:0000313" key="3">
    <source>
        <dbReference type="Proteomes" id="UP000095023"/>
    </source>
</evidence>
<feature type="region of interest" description="Disordered" evidence="1">
    <location>
        <begin position="50"/>
        <end position="104"/>
    </location>
</feature>
<feature type="region of interest" description="Disordered" evidence="1">
    <location>
        <begin position="1"/>
        <end position="21"/>
    </location>
</feature>
<organism evidence="2 3">
    <name type="scientific">Tortispora caseinolytica NRRL Y-17796</name>
    <dbReference type="NCBI Taxonomy" id="767744"/>
    <lineage>
        <taxon>Eukaryota</taxon>
        <taxon>Fungi</taxon>
        <taxon>Dikarya</taxon>
        <taxon>Ascomycota</taxon>
        <taxon>Saccharomycotina</taxon>
        <taxon>Trigonopsidomycetes</taxon>
        <taxon>Trigonopsidales</taxon>
        <taxon>Trigonopsidaceae</taxon>
        <taxon>Tortispora</taxon>
    </lineage>
</organism>
<proteinExistence type="predicted"/>
<dbReference type="AlphaFoldDB" id="A0A1E4TDU3"/>
<dbReference type="EMBL" id="KV453842">
    <property type="protein sequence ID" value="ODV89909.1"/>
    <property type="molecule type" value="Genomic_DNA"/>
</dbReference>
<evidence type="ECO:0000313" key="2">
    <source>
        <dbReference type="EMBL" id="ODV89909.1"/>
    </source>
</evidence>
<protein>
    <submittedName>
        <fullName evidence="2">Uncharacterized protein</fullName>
    </submittedName>
</protein>
<sequence length="104" mass="10805">MSQQELTTTAVEEQAAPEQTKKVSFLTKLLSRLGVKKSDGEGSSFWKKIQEWKPKKSEPATPAATAASATAAAPDSDAAPTAATAAAGAPAETTKSDEQQKEAN</sequence>